<protein>
    <recommendedName>
        <fullName evidence="1">DUF6968 domain-containing protein</fullName>
    </recommendedName>
</protein>
<evidence type="ECO:0000313" key="5">
    <source>
        <dbReference type="Proteomes" id="UP001245370"/>
    </source>
</evidence>
<comment type="caution">
    <text evidence="2">The sequence shown here is derived from an EMBL/GenBank/DDBJ whole genome shotgun (WGS) entry which is preliminary data.</text>
</comment>
<dbReference type="EMBL" id="BSDO01000001">
    <property type="protein sequence ID" value="GLI21582.1"/>
    <property type="molecule type" value="Genomic_DNA"/>
</dbReference>
<gene>
    <name evidence="3" type="ORF">GGQ86_001770</name>
    <name evidence="2" type="ORF">XFLAVUS301_12560</name>
</gene>
<evidence type="ECO:0000313" key="3">
    <source>
        <dbReference type="EMBL" id="MDR6333306.1"/>
    </source>
</evidence>
<dbReference type="EMBL" id="JAVDPY010000002">
    <property type="protein sequence ID" value="MDR6333306.1"/>
    <property type="molecule type" value="Genomic_DNA"/>
</dbReference>
<keyword evidence="5" id="KW-1185">Reference proteome</keyword>
<evidence type="ECO:0000313" key="4">
    <source>
        <dbReference type="Proteomes" id="UP001144397"/>
    </source>
</evidence>
<evidence type="ECO:0000259" key="1">
    <source>
        <dbReference type="Pfam" id="PF22302"/>
    </source>
</evidence>
<proteinExistence type="predicted"/>
<dbReference type="Pfam" id="PF22302">
    <property type="entry name" value="DUF6968"/>
    <property type="match status" value="1"/>
</dbReference>
<evidence type="ECO:0000313" key="2">
    <source>
        <dbReference type="EMBL" id="GLI21582.1"/>
    </source>
</evidence>
<reference evidence="3 5" key="2">
    <citation type="submission" date="2023-07" db="EMBL/GenBank/DDBJ databases">
        <title>Genomic Encyclopedia of Type Strains, Phase IV (KMG-IV): sequencing the most valuable type-strain genomes for metagenomic binning, comparative biology and taxonomic classification.</title>
        <authorList>
            <person name="Goeker M."/>
        </authorList>
    </citation>
    <scope>NUCLEOTIDE SEQUENCE [LARGE SCALE GENOMIC DNA]</scope>
    <source>
        <strain evidence="3 5">DSM 338</strain>
    </source>
</reference>
<dbReference type="InterPro" id="IPR054241">
    <property type="entry name" value="DUF6968"/>
</dbReference>
<name>A0A9W6CKV3_XANFL</name>
<organism evidence="2 4">
    <name type="scientific">Xanthobacter flavus</name>
    <dbReference type="NCBI Taxonomy" id="281"/>
    <lineage>
        <taxon>Bacteria</taxon>
        <taxon>Pseudomonadati</taxon>
        <taxon>Pseudomonadota</taxon>
        <taxon>Alphaproteobacteria</taxon>
        <taxon>Hyphomicrobiales</taxon>
        <taxon>Xanthobacteraceae</taxon>
        <taxon>Xanthobacter</taxon>
    </lineage>
</organism>
<dbReference type="GeneID" id="95762050"/>
<dbReference type="RefSeq" id="WP_281806209.1">
    <property type="nucleotide sequence ID" value="NZ_BSDO01000001.1"/>
</dbReference>
<dbReference type="AlphaFoldDB" id="A0A9W6CKV3"/>
<dbReference type="Proteomes" id="UP001144397">
    <property type="component" value="Unassembled WGS sequence"/>
</dbReference>
<accession>A0A9W6CKV3</accession>
<dbReference type="Proteomes" id="UP001245370">
    <property type="component" value="Unassembled WGS sequence"/>
</dbReference>
<feature type="domain" description="DUF6968" evidence="1">
    <location>
        <begin position="5"/>
        <end position="94"/>
    </location>
</feature>
<reference evidence="2" key="1">
    <citation type="submission" date="2022-12" db="EMBL/GenBank/DDBJ databases">
        <title>Reference genome sequencing for broad-spectrum identification of bacterial and archaeal isolates by mass spectrometry.</title>
        <authorList>
            <person name="Sekiguchi Y."/>
            <person name="Tourlousse D.M."/>
        </authorList>
    </citation>
    <scope>NUCLEOTIDE SEQUENCE</scope>
    <source>
        <strain evidence="2">301</strain>
    </source>
</reference>
<sequence>MLILTHKLHLKRLEREIPIEIRIYKPEPKDGCWACAFEIDWPEGTKAMSGAGFDALQALVISLQMIGIQIYTSSYHHDGALRAYDTEEGYGFPVSRNVRDVLIGADKIYL</sequence>